<proteinExistence type="predicted"/>
<comment type="caution">
    <text evidence="1">The sequence shown here is derived from an EMBL/GenBank/DDBJ whole genome shotgun (WGS) entry which is preliminary data.</text>
</comment>
<accession>A0ABP2NKN6</accession>
<keyword evidence="2" id="KW-1185">Reference proteome</keyword>
<dbReference type="EMBL" id="ADMB01000046">
    <property type="protein sequence ID" value="EHR37704.1"/>
    <property type="molecule type" value="Genomic_DNA"/>
</dbReference>
<evidence type="ECO:0000313" key="1">
    <source>
        <dbReference type="EMBL" id="EHR37704.1"/>
    </source>
</evidence>
<sequence>MREAIRNALIEAIPEVEERIFEPHTATPDTQKPYLIVREMTETDNTAWAGYRARIEVWPYCEQSSYVEVDKLAKKISNALDKQLLGTNDTDTITCIADGMSDDTVDKEWDALTRCVNFYVLALQPAILQGPIINDNWLTALAEWSKEKLSEQVTDCYSGILPTGYKRPSILWRFDGMDVEECGALGFEVIKNITCHIFGRNAVEELNIAMKLIEDIKTAIKIPLDVKNRWYMTVKDVSGHFYTDALKQGQIKLSLARKVKRPYVEAPLMMETYFDGRINLSEIERRWK</sequence>
<dbReference type="GeneID" id="62778345"/>
<name>A0ABP2NKN6_9FIRM</name>
<protein>
    <submittedName>
        <fullName evidence="1">Uncharacterized protein</fullName>
    </submittedName>
</protein>
<evidence type="ECO:0000313" key="2">
    <source>
        <dbReference type="Proteomes" id="UP000005963"/>
    </source>
</evidence>
<dbReference type="RefSeq" id="WP_008538223.1">
    <property type="nucleotide sequence ID" value="NZ_JH601090.1"/>
</dbReference>
<reference evidence="1 2" key="1">
    <citation type="submission" date="2012-01" db="EMBL/GenBank/DDBJ databases">
        <title>The Genome Sequence of Megamonas funiformis YIT 11815.</title>
        <authorList>
            <consortium name="The Broad Institute Genome Sequencing Platform"/>
            <person name="Earl A."/>
            <person name="Ward D."/>
            <person name="Feldgarden M."/>
            <person name="Gevers D."/>
            <person name="Morotomi M."/>
            <person name="Young S.K."/>
            <person name="Zeng Q."/>
            <person name="Gargeya S."/>
            <person name="Fitzgerald M."/>
            <person name="Haas B."/>
            <person name="Abouelleil A."/>
            <person name="Alvarado L."/>
            <person name="Arachchi H.M."/>
            <person name="Berlin A."/>
            <person name="Chapman S.B."/>
            <person name="Gearin G."/>
            <person name="Goldberg J."/>
            <person name="Griggs A."/>
            <person name="Gujja S."/>
            <person name="Hansen M."/>
            <person name="Heiman D."/>
            <person name="Howarth C."/>
            <person name="Larimer J."/>
            <person name="Lui A."/>
            <person name="MacDonald P.J.P."/>
            <person name="McCowen C."/>
            <person name="Montmayeur A."/>
            <person name="Murphy C."/>
            <person name="Neiman D."/>
            <person name="Pearson M."/>
            <person name="Priest M."/>
            <person name="Roberts A."/>
            <person name="Saif S."/>
            <person name="Shea T."/>
            <person name="Sisk P."/>
            <person name="Stolte C."/>
            <person name="Sykes S."/>
            <person name="Wortman J."/>
            <person name="Nusbaum C."/>
            <person name="Birren B."/>
        </authorList>
    </citation>
    <scope>NUCLEOTIDE SEQUENCE [LARGE SCALE GENOMIC DNA]</scope>
    <source>
        <strain evidence="1 2">YIT 11815</strain>
    </source>
</reference>
<dbReference type="Proteomes" id="UP000005963">
    <property type="component" value="Unassembled WGS sequence"/>
</dbReference>
<gene>
    <name evidence="1" type="ORF">HMPREF9454_00948</name>
</gene>
<organism evidence="1 2">
    <name type="scientific">Megamonas funiformis YIT 11815</name>
    <dbReference type="NCBI Taxonomy" id="742816"/>
    <lineage>
        <taxon>Bacteria</taxon>
        <taxon>Bacillati</taxon>
        <taxon>Bacillota</taxon>
        <taxon>Negativicutes</taxon>
        <taxon>Selenomonadales</taxon>
        <taxon>Selenomonadaceae</taxon>
        <taxon>Megamonas</taxon>
    </lineage>
</organism>